<comment type="subcellular location">
    <subcellularLocation>
        <location evidence="1">Membrane</location>
        <topology evidence="1">Multi-pass membrane protein</topology>
    </subcellularLocation>
</comment>
<dbReference type="InterPro" id="IPR023408">
    <property type="entry name" value="MscS_beta-dom_sf"/>
</dbReference>
<dbReference type="SUPFAM" id="SSF82861">
    <property type="entry name" value="Mechanosensitive channel protein MscS (YggB), transmembrane region"/>
    <property type="match status" value="1"/>
</dbReference>
<sequence>MPVFSKTSGVPIEPSLEQTDPRPELTACPSHCGLEHLAMSGVGNFLSRSAFGTTGSFCSRRSSYTSINIPKWVSHYSPIPSRIFSTNEMVNWSLIHLGNRGKVPFSSLSQSRHYMQDSSFTTSFRSSKINLFKNMLHCQRNVFPLCAHSIFLNQGYSSHAGSKQSGLENGADVPKVASAEYPANGTTDSVTKEWTDAFNNLYEPITDAAVTAGKKAKEVTDTVVPYIKHVYDSQPYMQQVIVPIGGIMSATLIAWMVLPRILRKFHKYTIQNPLAVLSGSSTKELVPYEKSIWNAVEDPARYLITFMAFSQLGVMISPTTTQYLSQVWRGAVVLSFVWFLHRWKTNLFARAMTREAATGLDREKLLALEKFSNLGLLILGLMALAEACGVAAQSILTVGGIGGVATAFAAKDILGNMFSGLSLQFLKPFSVGDSIKAGSIEGKVVEVGLTTTSLINSEKFPVIVPNSLFSSQVIVNKSRAQWQSFLTKIPIRTDDIEVVPLISEAIVTMLKSNPKVNLENDAPYCFLSLIESSRAELTIGCNLVKMKKPEAGAAEQAILLEVVRIIKQHGAELGEKSN</sequence>
<dbReference type="OrthoDB" id="567160at2759"/>
<keyword evidence="3 7" id="KW-0812">Transmembrane</keyword>
<dbReference type="AlphaFoldDB" id="A0A9D5CK87"/>
<organism evidence="9 10">
    <name type="scientific">Dioscorea zingiberensis</name>
    <dbReference type="NCBI Taxonomy" id="325984"/>
    <lineage>
        <taxon>Eukaryota</taxon>
        <taxon>Viridiplantae</taxon>
        <taxon>Streptophyta</taxon>
        <taxon>Embryophyta</taxon>
        <taxon>Tracheophyta</taxon>
        <taxon>Spermatophyta</taxon>
        <taxon>Magnoliopsida</taxon>
        <taxon>Liliopsida</taxon>
        <taxon>Dioscoreales</taxon>
        <taxon>Dioscoreaceae</taxon>
        <taxon>Dioscorea</taxon>
    </lineage>
</organism>
<evidence type="ECO:0000256" key="6">
    <source>
        <dbReference type="SAM" id="MobiDB-lite"/>
    </source>
</evidence>
<dbReference type="EMBL" id="JAGGNH010000004">
    <property type="protein sequence ID" value="KAJ0974444.1"/>
    <property type="molecule type" value="Genomic_DNA"/>
</dbReference>
<reference evidence="9" key="2">
    <citation type="journal article" date="2022" name="Hortic Res">
        <title>The genome of Dioscorea zingiberensis sheds light on the biosynthesis, origin and evolution of the medicinally important diosgenin saponins.</title>
        <authorList>
            <person name="Li Y."/>
            <person name="Tan C."/>
            <person name="Li Z."/>
            <person name="Guo J."/>
            <person name="Li S."/>
            <person name="Chen X."/>
            <person name="Wang C."/>
            <person name="Dai X."/>
            <person name="Yang H."/>
            <person name="Song W."/>
            <person name="Hou L."/>
            <person name="Xu J."/>
            <person name="Tong Z."/>
            <person name="Xu A."/>
            <person name="Yuan X."/>
            <person name="Wang W."/>
            <person name="Yang Q."/>
            <person name="Chen L."/>
            <person name="Sun Z."/>
            <person name="Wang K."/>
            <person name="Pan B."/>
            <person name="Chen J."/>
            <person name="Bao Y."/>
            <person name="Liu F."/>
            <person name="Qi X."/>
            <person name="Gang D.R."/>
            <person name="Wen J."/>
            <person name="Li J."/>
        </authorList>
    </citation>
    <scope>NUCLEOTIDE SEQUENCE</scope>
    <source>
        <strain evidence="9">Dzin_1.0</strain>
    </source>
</reference>
<evidence type="ECO:0000256" key="4">
    <source>
        <dbReference type="ARBA" id="ARBA00022989"/>
    </source>
</evidence>
<protein>
    <recommendedName>
        <fullName evidence="8">Mechanosensitive ion channel MscS domain-containing protein</fullName>
    </recommendedName>
</protein>
<feature type="domain" description="Mechanosensitive ion channel MscS" evidence="8">
    <location>
        <begin position="412"/>
        <end position="479"/>
    </location>
</feature>
<accession>A0A9D5CK87</accession>
<evidence type="ECO:0000256" key="5">
    <source>
        <dbReference type="ARBA" id="ARBA00023136"/>
    </source>
</evidence>
<dbReference type="GO" id="GO:0016020">
    <property type="term" value="C:membrane"/>
    <property type="evidence" value="ECO:0007669"/>
    <property type="project" value="UniProtKB-SubCell"/>
</dbReference>
<gene>
    <name evidence="9" type="ORF">J5N97_016409</name>
</gene>
<dbReference type="SUPFAM" id="SSF50182">
    <property type="entry name" value="Sm-like ribonucleoproteins"/>
    <property type="match status" value="1"/>
</dbReference>
<dbReference type="InterPro" id="IPR011014">
    <property type="entry name" value="MscS_channel_TM-2"/>
</dbReference>
<evidence type="ECO:0000256" key="2">
    <source>
        <dbReference type="ARBA" id="ARBA00008017"/>
    </source>
</evidence>
<evidence type="ECO:0000313" key="9">
    <source>
        <dbReference type="EMBL" id="KAJ0974444.1"/>
    </source>
</evidence>
<dbReference type="InterPro" id="IPR010920">
    <property type="entry name" value="LSM_dom_sf"/>
</dbReference>
<dbReference type="Gene3D" id="1.10.287.1260">
    <property type="match status" value="1"/>
</dbReference>
<proteinExistence type="inferred from homology"/>
<keyword evidence="4 7" id="KW-1133">Transmembrane helix</keyword>
<evidence type="ECO:0000256" key="3">
    <source>
        <dbReference type="ARBA" id="ARBA00022692"/>
    </source>
</evidence>
<comment type="similarity">
    <text evidence="2">Belongs to the MscS (TC 1.A.23) family.</text>
</comment>
<comment type="caution">
    <text evidence="9">The sequence shown here is derived from an EMBL/GenBank/DDBJ whole genome shotgun (WGS) entry which is preliminary data.</text>
</comment>
<feature type="region of interest" description="Disordered" evidence="6">
    <location>
        <begin position="1"/>
        <end position="24"/>
    </location>
</feature>
<dbReference type="Proteomes" id="UP001085076">
    <property type="component" value="Miscellaneous, Linkage group lg04"/>
</dbReference>
<evidence type="ECO:0000313" key="10">
    <source>
        <dbReference type="Proteomes" id="UP001085076"/>
    </source>
</evidence>
<dbReference type="Pfam" id="PF00924">
    <property type="entry name" value="MS_channel_2nd"/>
    <property type="match status" value="1"/>
</dbReference>
<dbReference type="InterPro" id="IPR006685">
    <property type="entry name" value="MscS_channel_2nd"/>
</dbReference>
<dbReference type="PANTHER" id="PTHR30566:SF5">
    <property type="entry name" value="MECHANOSENSITIVE ION CHANNEL PROTEIN 1, MITOCHONDRIAL-RELATED"/>
    <property type="match status" value="1"/>
</dbReference>
<keyword evidence="10" id="KW-1185">Reference proteome</keyword>
<keyword evidence="5 7" id="KW-0472">Membrane</keyword>
<dbReference type="PANTHER" id="PTHR30566">
    <property type="entry name" value="YNAI-RELATED MECHANOSENSITIVE ION CHANNEL"/>
    <property type="match status" value="1"/>
</dbReference>
<evidence type="ECO:0000256" key="1">
    <source>
        <dbReference type="ARBA" id="ARBA00004141"/>
    </source>
</evidence>
<feature type="transmembrane region" description="Helical" evidence="7">
    <location>
        <begin position="240"/>
        <end position="258"/>
    </location>
</feature>
<name>A0A9D5CK87_9LILI</name>
<evidence type="ECO:0000256" key="7">
    <source>
        <dbReference type="SAM" id="Phobius"/>
    </source>
</evidence>
<reference evidence="9" key="1">
    <citation type="submission" date="2021-03" db="EMBL/GenBank/DDBJ databases">
        <authorList>
            <person name="Li Z."/>
            <person name="Yang C."/>
        </authorList>
    </citation>
    <scope>NUCLEOTIDE SEQUENCE</scope>
    <source>
        <strain evidence="9">Dzin_1.0</strain>
        <tissue evidence="9">Leaf</tissue>
    </source>
</reference>
<evidence type="ECO:0000259" key="8">
    <source>
        <dbReference type="Pfam" id="PF00924"/>
    </source>
</evidence>
<dbReference type="GO" id="GO:0055085">
    <property type="term" value="P:transmembrane transport"/>
    <property type="evidence" value="ECO:0007669"/>
    <property type="project" value="InterPro"/>
</dbReference>
<dbReference type="Gene3D" id="2.30.30.60">
    <property type="match status" value="1"/>
</dbReference>